<accession>A0AAV7LVE1</accession>
<proteinExistence type="predicted"/>
<dbReference type="Proteomes" id="UP001066276">
    <property type="component" value="Chromosome 11"/>
</dbReference>
<name>A0AAV7LVE1_PLEWA</name>
<dbReference type="AlphaFoldDB" id="A0AAV7LVE1"/>
<evidence type="ECO:0008006" key="4">
    <source>
        <dbReference type="Google" id="ProtNLM"/>
    </source>
</evidence>
<protein>
    <recommendedName>
        <fullName evidence="4">Secreted protein</fullName>
    </recommendedName>
</protein>
<dbReference type="EMBL" id="JANPWB010000015">
    <property type="protein sequence ID" value="KAJ1094339.1"/>
    <property type="molecule type" value="Genomic_DNA"/>
</dbReference>
<feature type="compositionally biased region" description="Polar residues" evidence="1">
    <location>
        <begin position="82"/>
        <end position="94"/>
    </location>
</feature>
<comment type="caution">
    <text evidence="2">The sequence shown here is derived from an EMBL/GenBank/DDBJ whole genome shotgun (WGS) entry which is preliminary data.</text>
</comment>
<reference evidence="2" key="1">
    <citation type="journal article" date="2022" name="bioRxiv">
        <title>Sequencing and chromosome-scale assembly of the giantPleurodeles waltlgenome.</title>
        <authorList>
            <person name="Brown T."/>
            <person name="Elewa A."/>
            <person name="Iarovenko S."/>
            <person name="Subramanian E."/>
            <person name="Araus A.J."/>
            <person name="Petzold A."/>
            <person name="Susuki M."/>
            <person name="Suzuki K.-i.T."/>
            <person name="Hayashi T."/>
            <person name="Toyoda A."/>
            <person name="Oliveira C."/>
            <person name="Osipova E."/>
            <person name="Leigh N.D."/>
            <person name="Simon A."/>
            <person name="Yun M.H."/>
        </authorList>
    </citation>
    <scope>NUCLEOTIDE SEQUENCE</scope>
    <source>
        <strain evidence="2">20211129_DDA</strain>
        <tissue evidence="2">Liver</tissue>
    </source>
</reference>
<feature type="region of interest" description="Disordered" evidence="1">
    <location>
        <begin position="67"/>
        <end position="98"/>
    </location>
</feature>
<evidence type="ECO:0000313" key="3">
    <source>
        <dbReference type="Proteomes" id="UP001066276"/>
    </source>
</evidence>
<gene>
    <name evidence="2" type="ORF">NDU88_007417</name>
</gene>
<organism evidence="2 3">
    <name type="scientific">Pleurodeles waltl</name>
    <name type="common">Iberian ribbed newt</name>
    <dbReference type="NCBI Taxonomy" id="8319"/>
    <lineage>
        <taxon>Eukaryota</taxon>
        <taxon>Metazoa</taxon>
        <taxon>Chordata</taxon>
        <taxon>Craniata</taxon>
        <taxon>Vertebrata</taxon>
        <taxon>Euteleostomi</taxon>
        <taxon>Amphibia</taxon>
        <taxon>Batrachia</taxon>
        <taxon>Caudata</taxon>
        <taxon>Salamandroidea</taxon>
        <taxon>Salamandridae</taxon>
        <taxon>Pleurodelinae</taxon>
        <taxon>Pleurodeles</taxon>
    </lineage>
</organism>
<evidence type="ECO:0000256" key="1">
    <source>
        <dbReference type="SAM" id="MobiDB-lite"/>
    </source>
</evidence>
<evidence type="ECO:0000313" key="2">
    <source>
        <dbReference type="EMBL" id="KAJ1094339.1"/>
    </source>
</evidence>
<sequence>MAETLALLSFFSVSAHRCTDARTHPRYPGRLRPVPRWRRVLVRLQCPCAVLAPSPETVIAQSLEAADRGRYEDPGARLPTGSDRQQQHCQQDTKSPGGCRSLLCPERCRCILLPI</sequence>
<keyword evidence="3" id="KW-1185">Reference proteome</keyword>